<proteinExistence type="predicted"/>
<name>A0ABW0Z4P5_9ACTN</name>
<dbReference type="InterPro" id="IPR016181">
    <property type="entry name" value="Acyl_CoA_acyltransferase"/>
</dbReference>
<organism evidence="1 2">
    <name type="scientific">Streptomyces gamaensis</name>
    <dbReference type="NCBI Taxonomy" id="1763542"/>
    <lineage>
        <taxon>Bacteria</taxon>
        <taxon>Bacillati</taxon>
        <taxon>Actinomycetota</taxon>
        <taxon>Actinomycetes</taxon>
        <taxon>Kitasatosporales</taxon>
        <taxon>Streptomycetaceae</taxon>
        <taxon>Streptomyces</taxon>
    </lineage>
</organism>
<dbReference type="Proteomes" id="UP001596083">
    <property type="component" value="Unassembled WGS sequence"/>
</dbReference>
<reference evidence="2" key="1">
    <citation type="journal article" date="2019" name="Int. J. Syst. Evol. Microbiol.">
        <title>The Global Catalogue of Microorganisms (GCM) 10K type strain sequencing project: providing services to taxonomists for standard genome sequencing and annotation.</title>
        <authorList>
            <consortium name="The Broad Institute Genomics Platform"/>
            <consortium name="The Broad Institute Genome Sequencing Center for Infectious Disease"/>
            <person name="Wu L."/>
            <person name="Ma J."/>
        </authorList>
    </citation>
    <scope>NUCLEOTIDE SEQUENCE [LARGE SCALE GENOMIC DNA]</scope>
    <source>
        <strain evidence="2">CGMCC 4.7304</strain>
    </source>
</reference>
<dbReference type="RefSeq" id="WP_390318433.1">
    <property type="nucleotide sequence ID" value="NZ_JBHSPB010000013.1"/>
</dbReference>
<dbReference type="SUPFAM" id="SSF55729">
    <property type="entry name" value="Acyl-CoA N-acyltransferases (Nat)"/>
    <property type="match status" value="1"/>
</dbReference>
<keyword evidence="2" id="KW-1185">Reference proteome</keyword>
<dbReference type="EMBL" id="JBHSPB010000013">
    <property type="protein sequence ID" value="MFC5722753.1"/>
    <property type="molecule type" value="Genomic_DNA"/>
</dbReference>
<accession>A0ABW0Z4P5</accession>
<gene>
    <name evidence="1" type="ORF">ACFP1Z_21525</name>
</gene>
<evidence type="ECO:0000313" key="1">
    <source>
        <dbReference type="EMBL" id="MFC5722753.1"/>
    </source>
</evidence>
<dbReference type="Pfam" id="PF12261">
    <property type="entry name" value="T_hemolysin"/>
    <property type="match status" value="1"/>
</dbReference>
<protein>
    <submittedName>
        <fullName evidence="1">Thermostable hemolysin</fullName>
    </submittedName>
</protein>
<sequence>MRINIARRGSQLWQACVDLARDRYTRDYQAHIDPSPDCFIALCADADDSGCLVPLACAGLTYGGTKNLLVESYLGAAATDILTERSGEKCEPTDLIEVGPLASREAGAGRQLIRMVPALVWCNGATYLLCTVTTPLARMLARVGIQFTGVAEAREDSLPLAQRGRWGTYYDTAPVAGYVDLRAFDAGLNQQAETGYQLAVTWEQGTALASRGTAAR</sequence>
<evidence type="ECO:0000313" key="2">
    <source>
        <dbReference type="Proteomes" id="UP001596083"/>
    </source>
</evidence>
<dbReference type="InterPro" id="IPR022050">
    <property type="entry name" value="T_hemolysin"/>
</dbReference>
<comment type="caution">
    <text evidence="1">The sequence shown here is derived from an EMBL/GenBank/DDBJ whole genome shotgun (WGS) entry which is preliminary data.</text>
</comment>